<keyword evidence="1" id="KW-0732">Signal</keyword>
<feature type="signal peptide" evidence="1">
    <location>
        <begin position="1"/>
        <end position="22"/>
    </location>
</feature>
<accession>A0AAW0TK09</accession>
<proteinExistence type="predicted"/>
<feature type="chain" id="PRO_5043979411" description="Secreted protein" evidence="1">
    <location>
        <begin position="23"/>
        <end position="209"/>
    </location>
</feature>
<protein>
    <recommendedName>
        <fullName evidence="4">Secreted protein</fullName>
    </recommendedName>
</protein>
<dbReference type="Proteomes" id="UP001487740">
    <property type="component" value="Unassembled WGS sequence"/>
</dbReference>
<evidence type="ECO:0000313" key="3">
    <source>
        <dbReference type="Proteomes" id="UP001487740"/>
    </source>
</evidence>
<dbReference type="AlphaFoldDB" id="A0AAW0TK09"/>
<dbReference type="EMBL" id="JARAKH010000029">
    <property type="protein sequence ID" value="KAK8388060.1"/>
    <property type="molecule type" value="Genomic_DNA"/>
</dbReference>
<name>A0AAW0TK09_SCYPA</name>
<sequence>MVAALVRVSACLLVAAAAVVVAAPSDVEFVSPFFTPAITDLGCGEDVDNDECEARAEVCSGIFPDPDTDTSNSSEPLPADFQACLIENRPPQLPTQPSLAPMLNFPVIPVPMPDMVPFRFCALNVTGLLNPDMTVNHTAIGDFLMTVVPPDVSADVVVSAVSACPNPLLHSLTAFLHCLRATCLILTTSDMIPPRPTPSLIISPYSGAP</sequence>
<comment type="caution">
    <text evidence="2">The sequence shown here is derived from an EMBL/GenBank/DDBJ whole genome shotgun (WGS) entry which is preliminary data.</text>
</comment>
<reference evidence="2 3" key="1">
    <citation type="submission" date="2023-03" db="EMBL/GenBank/DDBJ databases">
        <title>High-quality genome of Scylla paramamosain provides insights in environmental adaptation.</title>
        <authorList>
            <person name="Zhang L."/>
        </authorList>
    </citation>
    <scope>NUCLEOTIDE SEQUENCE [LARGE SCALE GENOMIC DNA]</scope>
    <source>
        <strain evidence="2">LZ_2023a</strain>
        <tissue evidence="2">Muscle</tissue>
    </source>
</reference>
<organism evidence="2 3">
    <name type="scientific">Scylla paramamosain</name>
    <name type="common">Mud crab</name>
    <dbReference type="NCBI Taxonomy" id="85552"/>
    <lineage>
        <taxon>Eukaryota</taxon>
        <taxon>Metazoa</taxon>
        <taxon>Ecdysozoa</taxon>
        <taxon>Arthropoda</taxon>
        <taxon>Crustacea</taxon>
        <taxon>Multicrustacea</taxon>
        <taxon>Malacostraca</taxon>
        <taxon>Eumalacostraca</taxon>
        <taxon>Eucarida</taxon>
        <taxon>Decapoda</taxon>
        <taxon>Pleocyemata</taxon>
        <taxon>Brachyura</taxon>
        <taxon>Eubrachyura</taxon>
        <taxon>Portunoidea</taxon>
        <taxon>Portunidae</taxon>
        <taxon>Portuninae</taxon>
        <taxon>Scylla</taxon>
    </lineage>
</organism>
<evidence type="ECO:0008006" key="4">
    <source>
        <dbReference type="Google" id="ProtNLM"/>
    </source>
</evidence>
<keyword evidence="3" id="KW-1185">Reference proteome</keyword>
<evidence type="ECO:0000256" key="1">
    <source>
        <dbReference type="SAM" id="SignalP"/>
    </source>
</evidence>
<gene>
    <name evidence="2" type="ORF">O3P69_020146</name>
</gene>
<evidence type="ECO:0000313" key="2">
    <source>
        <dbReference type="EMBL" id="KAK8388060.1"/>
    </source>
</evidence>